<feature type="non-terminal residue" evidence="3">
    <location>
        <position position="72"/>
    </location>
</feature>
<accession>K6GQN5</accession>
<feature type="chain" id="PRO_5003891457" evidence="2">
    <location>
        <begin position="23"/>
        <end position="72"/>
    </location>
</feature>
<organism evidence="3 4">
    <name type="scientific">Solidesulfovibrio magneticus str. Maddingley MBC34</name>
    <dbReference type="NCBI Taxonomy" id="1206767"/>
    <lineage>
        <taxon>Bacteria</taxon>
        <taxon>Pseudomonadati</taxon>
        <taxon>Thermodesulfobacteriota</taxon>
        <taxon>Desulfovibrionia</taxon>
        <taxon>Desulfovibrionales</taxon>
        <taxon>Desulfovibrionaceae</taxon>
        <taxon>Solidesulfovibrio</taxon>
    </lineage>
</organism>
<gene>
    <name evidence="3" type="ORF">B193_1978</name>
</gene>
<feature type="signal peptide" evidence="2">
    <location>
        <begin position="1"/>
        <end position="22"/>
    </location>
</feature>
<dbReference type="EMBL" id="ALAO01000155">
    <property type="protein sequence ID" value="EKO39296.1"/>
    <property type="molecule type" value="Genomic_DNA"/>
</dbReference>
<reference evidence="3 4" key="1">
    <citation type="submission" date="2012-07" db="EMBL/GenBank/DDBJ databases">
        <title>Draft genome sequence of Desulfovibrio magneticus str. Maddingley MBC34 obtained from a metagenomic sequence of a methanogenic enrichment isolated from coal-seam formation water in Victoria, Australia.</title>
        <authorList>
            <person name="Greenfield P."/>
            <person name="Hendry P."/>
            <person name="Li D."/>
            <person name="Rosewarne C.P."/>
            <person name="Tran-Dinh N."/>
            <person name="Elbourne L.D.H."/>
            <person name="Paulsen I.T."/>
            <person name="Midgley D.J."/>
        </authorList>
    </citation>
    <scope>NUCLEOTIDE SEQUENCE [LARGE SCALE GENOMIC DNA]</scope>
    <source>
        <strain evidence="4">Maddingley MBC34</strain>
    </source>
</reference>
<evidence type="ECO:0000313" key="4">
    <source>
        <dbReference type="Proteomes" id="UP000006272"/>
    </source>
</evidence>
<protein>
    <submittedName>
        <fullName evidence="3">Uncharacterized protein</fullName>
    </submittedName>
</protein>
<evidence type="ECO:0000313" key="3">
    <source>
        <dbReference type="EMBL" id="EKO39296.1"/>
    </source>
</evidence>
<name>K6GQN5_9BACT</name>
<evidence type="ECO:0000256" key="2">
    <source>
        <dbReference type="SAM" id="SignalP"/>
    </source>
</evidence>
<dbReference type="AlphaFoldDB" id="K6GQN5"/>
<dbReference type="Proteomes" id="UP000006272">
    <property type="component" value="Unassembled WGS sequence"/>
</dbReference>
<proteinExistence type="predicted"/>
<comment type="caution">
    <text evidence="3">The sequence shown here is derived from an EMBL/GenBank/DDBJ whole genome shotgun (WGS) entry which is preliminary data.</text>
</comment>
<feature type="region of interest" description="Disordered" evidence="1">
    <location>
        <begin position="40"/>
        <end position="72"/>
    </location>
</feature>
<evidence type="ECO:0000256" key="1">
    <source>
        <dbReference type="SAM" id="MobiDB-lite"/>
    </source>
</evidence>
<keyword evidence="2" id="KW-0732">Signal</keyword>
<sequence length="72" mass="8293">MNRTVAFIVCAAMALSMQPAYFLMTAHAGIQNITKDLEERNKQAEEKAKELQERDKRAEERLGQAQEERRQA</sequence>